<comment type="caution">
    <text evidence="1">The sequence shown here is derived from an EMBL/GenBank/DDBJ whole genome shotgun (WGS) entry which is preliminary data.</text>
</comment>
<sequence>MLWLFMIMMKKHITFGKSNDITLTCSIENSHGMHIYEKLGFIDTNQRDDDEIIMKLVI</sequence>
<dbReference type="AlphaFoldDB" id="A0A645H8H9"/>
<accession>A0A645H8H9</accession>
<name>A0A645H8H9_9ZZZZ</name>
<evidence type="ECO:0008006" key="2">
    <source>
        <dbReference type="Google" id="ProtNLM"/>
    </source>
</evidence>
<dbReference type="EMBL" id="VSSQ01083910">
    <property type="protein sequence ID" value="MPN32093.1"/>
    <property type="molecule type" value="Genomic_DNA"/>
</dbReference>
<reference evidence="1" key="1">
    <citation type="submission" date="2019-08" db="EMBL/GenBank/DDBJ databases">
        <authorList>
            <person name="Kucharzyk K."/>
            <person name="Murdoch R.W."/>
            <person name="Higgins S."/>
            <person name="Loffler F."/>
        </authorList>
    </citation>
    <scope>NUCLEOTIDE SEQUENCE</scope>
</reference>
<evidence type="ECO:0000313" key="1">
    <source>
        <dbReference type="EMBL" id="MPN32093.1"/>
    </source>
</evidence>
<proteinExistence type="predicted"/>
<dbReference type="Gene3D" id="3.40.630.30">
    <property type="match status" value="1"/>
</dbReference>
<gene>
    <name evidence="1" type="ORF">SDC9_179569</name>
</gene>
<protein>
    <recommendedName>
        <fullName evidence="2">N-acetyltransferase domain-containing protein</fullName>
    </recommendedName>
</protein>
<organism evidence="1">
    <name type="scientific">bioreactor metagenome</name>
    <dbReference type="NCBI Taxonomy" id="1076179"/>
    <lineage>
        <taxon>unclassified sequences</taxon>
        <taxon>metagenomes</taxon>
        <taxon>ecological metagenomes</taxon>
    </lineage>
</organism>